<evidence type="ECO:0000259" key="5">
    <source>
        <dbReference type="SMART" id="SM00849"/>
    </source>
</evidence>
<name>A0A0D2AAU1_9EURO</name>
<evidence type="ECO:0000256" key="3">
    <source>
        <dbReference type="ARBA" id="ARBA00022801"/>
    </source>
</evidence>
<keyword evidence="7" id="KW-1185">Reference proteome</keyword>
<dbReference type="SMART" id="SM00849">
    <property type="entry name" value="Lactamase_B"/>
    <property type="match status" value="1"/>
</dbReference>
<dbReference type="PANTHER" id="PTHR42978">
    <property type="entry name" value="QUORUM-QUENCHING LACTONASE YTNP-RELATED-RELATED"/>
    <property type="match status" value="1"/>
</dbReference>
<evidence type="ECO:0000256" key="1">
    <source>
        <dbReference type="ARBA" id="ARBA00007749"/>
    </source>
</evidence>
<dbReference type="InterPro" id="IPR051013">
    <property type="entry name" value="MBL_superfamily_lactonases"/>
</dbReference>
<protein>
    <recommendedName>
        <fullName evidence="5">Metallo-beta-lactamase domain-containing protein</fullName>
    </recommendedName>
</protein>
<organism evidence="6 7">
    <name type="scientific">Exophiala oligosperma</name>
    <dbReference type="NCBI Taxonomy" id="215243"/>
    <lineage>
        <taxon>Eukaryota</taxon>
        <taxon>Fungi</taxon>
        <taxon>Dikarya</taxon>
        <taxon>Ascomycota</taxon>
        <taxon>Pezizomycotina</taxon>
        <taxon>Eurotiomycetes</taxon>
        <taxon>Chaetothyriomycetidae</taxon>
        <taxon>Chaetothyriales</taxon>
        <taxon>Herpotrichiellaceae</taxon>
        <taxon>Exophiala</taxon>
    </lineage>
</organism>
<proteinExistence type="inferred from homology"/>
<dbReference type="HOGENOM" id="CLU_030571_1_0_1"/>
<dbReference type="AlphaFoldDB" id="A0A0D2AAU1"/>
<keyword evidence="4" id="KW-0862">Zinc</keyword>
<dbReference type="SUPFAM" id="SSF56281">
    <property type="entry name" value="Metallo-hydrolase/oxidoreductase"/>
    <property type="match status" value="1"/>
</dbReference>
<dbReference type="InterPro" id="IPR001279">
    <property type="entry name" value="Metallo-B-lactamas"/>
</dbReference>
<dbReference type="GO" id="GO:0016787">
    <property type="term" value="F:hydrolase activity"/>
    <property type="evidence" value="ECO:0007669"/>
    <property type="project" value="UniProtKB-KW"/>
</dbReference>
<gene>
    <name evidence="6" type="ORF">PV06_10500</name>
</gene>
<dbReference type="InterPro" id="IPR036866">
    <property type="entry name" value="RibonucZ/Hydroxyglut_hydro"/>
</dbReference>
<dbReference type="VEuPathDB" id="FungiDB:PV06_10500"/>
<dbReference type="Proteomes" id="UP000053342">
    <property type="component" value="Unassembled WGS sequence"/>
</dbReference>
<dbReference type="PANTHER" id="PTHR42978:SF5">
    <property type="entry name" value="METALLO-BETA-LACTAMASE DOMAIN-CONTAINING PROTEIN"/>
    <property type="match status" value="1"/>
</dbReference>
<dbReference type="GeneID" id="27362574"/>
<feature type="domain" description="Metallo-beta-lactamase" evidence="5">
    <location>
        <begin position="50"/>
        <end position="260"/>
    </location>
</feature>
<dbReference type="RefSeq" id="XP_016257677.1">
    <property type="nucleotide sequence ID" value="XM_016412057.1"/>
</dbReference>
<evidence type="ECO:0000313" key="6">
    <source>
        <dbReference type="EMBL" id="KIW37461.1"/>
    </source>
</evidence>
<keyword evidence="3" id="KW-0378">Hydrolase</keyword>
<dbReference type="EMBL" id="KN847344">
    <property type="protein sequence ID" value="KIW37461.1"/>
    <property type="molecule type" value="Genomic_DNA"/>
</dbReference>
<sequence>MAAAKPHFKVPAGNTAVAVRMINPVNFGPAILTRFVLPQVPHVEKKRPGPCLTFLLEHPSGRKLVFDLGIRKDYQNYSPTIANYIPTTNYTIEVTKNVADILDENDIPISSIEAVIWSHWHWDHIGDPSTFPSSTDLVVGQGFKDAMLPGYPGNPDSPIRQSDYEGRNLREITFETCGLRIGKFPAHDYFGDGSFYLLDSPGHAVGHLCGLARTTVDPPTFILMGGDICHYPGIFRPSEWRHMPDKISPNPFDLHSETGHNVPFCLGSAWEELQVSRNRKSTEPLFELNFGHDIPLARNTRDQLQELDCDDDIFVIVAHDAGVRDQVAHFPESLNDWKKKGWAAETRWTFLRDLEPYFKTKNIAMC</sequence>
<evidence type="ECO:0000256" key="4">
    <source>
        <dbReference type="ARBA" id="ARBA00022833"/>
    </source>
</evidence>
<evidence type="ECO:0000313" key="7">
    <source>
        <dbReference type="Proteomes" id="UP000053342"/>
    </source>
</evidence>
<reference evidence="6 7" key="1">
    <citation type="submission" date="2015-01" db="EMBL/GenBank/DDBJ databases">
        <title>The Genome Sequence of Exophiala oligosperma CBS72588.</title>
        <authorList>
            <consortium name="The Broad Institute Genomics Platform"/>
            <person name="Cuomo C."/>
            <person name="de Hoog S."/>
            <person name="Gorbushina A."/>
            <person name="Stielow B."/>
            <person name="Teixiera M."/>
            <person name="Abouelleil A."/>
            <person name="Chapman S.B."/>
            <person name="Priest M."/>
            <person name="Young S.K."/>
            <person name="Wortman J."/>
            <person name="Nusbaum C."/>
            <person name="Birren B."/>
        </authorList>
    </citation>
    <scope>NUCLEOTIDE SEQUENCE [LARGE SCALE GENOMIC DNA]</scope>
    <source>
        <strain evidence="6 7">CBS 72588</strain>
    </source>
</reference>
<evidence type="ECO:0000256" key="2">
    <source>
        <dbReference type="ARBA" id="ARBA00022723"/>
    </source>
</evidence>
<dbReference type="STRING" id="215243.A0A0D2AAU1"/>
<dbReference type="CDD" id="cd07730">
    <property type="entry name" value="metallo-hydrolase-like_MBL-fold"/>
    <property type="match status" value="1"/>
</dbReference>
<comment type="similarity">
    <text evidence="1">Belongs to the metallo-beta-lactamase superfamily.</text>
</comment>
<dbReference type="OrthoDB" id="10250730at2759"/>
<accession>A0A0D2AAU1</accession>
<dbReference type="Pfam" id="PF00753">
    <property type="entry name" value="Lactamase_B"/>
    <property type="match status" value="1"/>
</dbReference>
<dbReference type="Gene3D" id="3.60.15.10">
    <property type="entry name" value="Ribonuclease Z/Hydroxyacylglutathione hydrolase-like"/>
    <property type="match status" value="1"/>
</dbReference>
<keyword evidence="2" id="KW-0479">Metal-binding</keyword>
<dbReference type="GO" id="GO:0046872">
    <property type="term" value="F:metal ion binding"/>
    <property type="evidence" value="ECO:0007669"/>
    <property type="project" value="UniProtKB-KW"/>
</dbReference>